<protein>
    <submittedName>
        <fullName evidence="2">Uncharacterized protein</fullName>
    </submittedName>
</protein>
<feature type="compositionally biased region" description="Low complexity" evidence="1">
    <location>
        <begin position="37"/>
        <end position="53"/>
    </location>
</feature>
<proteinExistence type="predicted"/>
<organism evidence="2 3">
    <name type="scientific">Nocardia aurea</name>
    <dbReference type="NCBI Taxonomy" id="2144174"/>
    <lineage>
        <taxon>Bacteria</taxon>
        <taxon>Bacillati</taxon>
        <taxon>Actinomycetota</taxon>
        <taxon>Actinomycetes</taxon>
        <taxon>Mycobacteriales</taxon>
        <taxon>Nocardiaceae</taxon>
        <taxon>Nocardia</taxon>
    </lineage>
</organism>
<evidence type="ECO:0000256" key="1">
    <source>
        <dbReference type="SAM" id="MobiDB-lite"/>
    </source>
</evidence>
<dbReference type="EMBL" id="JBFAKC010000020">
    <property type="protein sequence ID" value="MEV0712250.1"/>
    <property type="molecule type" value="Genomic_DNA"/>
</dbReference>
<dbReference type="RefSeq" id="WP_109522879.1">
    <property type="nucleotide sequence ID" value="NZ_JBEXKW010000058.1"/>
</dbReference>
<accession>A0ABV3G463</accession>
<comment type="caution">
    <text evidence="2">The sequence shown here is derived from an EMBL/GenBank/DDBJ whole genome shotgun (WGS) entry which is preliminary data.</text>
</comment>
<feature type="region of interest" description="Disordered" evidence="1">
    <location>
        <begin position="37"/>
        <end position="57"/>
    </location>
</feature>
<dbReference type="Proteomes" id="UP001551695">
    <property type="component" value="Unassembled WGS sequence"/>
</dbReference>
<keyword evidence="3" id="KW-1185">Reference proteome</keyword>
<gene>
    <name evidence="2" type="ORF">AB0I48_32290</name>
</gene>
<reference evidence="2 3" key="1">
    <citation type="submission" date="2024-06" db="EMBL/GenBank/DDBJ databases">
        <title>The Natural Products Discovery Center: Release of the First 8490 Sequenced Strains for Exploring Actinobacteria Biosynthetic Diversity.</title>
        <authorList>
            <person name="Kalkreuter E."/>
            <person name="Kautsar S.A."/>
            <person name="Yang D."/>
            <person name="Bader C.D."/>
            <person name="Teijaro C.N."/>
            <person name="Fluegel L."/>
            <person name="Davis C.M."/>
            <person name="Simpson J.R."/>
            <person name="Lauterbach L."/>
            <person name="Steele A.D."/>
            <person name="Gui C."/>
            <person name="Meng S."/>
            <person name="Li G."/>
            <person name="Viehrig K."/>
            <person name="Ye F."/>
            <person name="Su P."/>
            <person name="Kiefer A.F."/>
            <person name="Nichols A."/>
            <person name="Cepeda A.J."/>
            <person name="Yan W."/>
            <person name="Fan B."/>
            <person name="Jiang Y."/>
            <person name="Adhikari A."/>
            <person name="Zheng C.-J."/>
            <person name="Schuster L."/>
            <person name="Cowan T.M."/>
            <person name="Smanski M.J."/>
            <person name="Chevrette M.G."/>
            <person name="De Carvalho L.P.S."/>
            <person name="Shen B."/>
        </authorList>
    </citation>
    <scope>NUCLEOTIDE SEQUENCE [LARGE SCALE GENOMIC DNA]</scope>
    <source>
        <strain evidence="2 3">NPDC050403</strain>
    </source>
</reference>
<name>A0ABV3G463_9NOCA</name>
<evidence type="ECO:0000313" key="3">
    <source>
        <dbReference type="Proteomes" id="UP001551695"/>
    </source>
</evidence>
<sequence length="279" mass="29036">MTVIGGVAVTALVLTACDSVSGIPVDDPAPVRTEAISTPSAAVPTTQAPTTVALPPPPEDAPPVGAVPGLPDAAVAVRRWAADLQTATSTELQAKCWNMAPANVTGMYQSKQTILTALAQPGTVSADTITWKSRATTVTVERDLIHTGYACPRVFPAGTEIGYNDADARHTVRRYLARFVGEPLDAADKEGDYPLVCKAAAATWDPQDTGSPTRAPLANNPGRLTGVTEFDGQEISSDQLGAEYITVDVPVTDSTGTTKTRTFTLAQGPDGYCIGDISP</sequence>
<evidence type="ECO:0000313" key="2">
    <source>
        <dbReference type="EMBL" id="MEV0712250.1"/>
    </source>
</evidence>